<evidence type="ECO:0000256" key="1">
    <source>
        <dbReference type="SAM" id="MobiDB-lite"/>
    </source>
</evidence>
<proteinExistence type="predicted"/>
<keyword evidence="3" id="KW-1185">Reference proteome</keyword>
<accession>A0A6G1EH64</accession>
<dbReference type="AlphaFoldDB" id="A0A6G1EH64"/>
<feature type="region of interest" description="Disordered" evidence="1">
    <location>
        <begin position="1"/>
        <end position="58"/>
    </location>
</feature>
<reference evidence="2 3" key="1">
    <citation type="submission" date="2019-11" db="EMBL/GenBank/DDBJ databases">
        <title>Whole genome sequence of Oryza granulata.</title>
        <authorList>
            <person name="Li W."/>
        </authorList>
    </citation>
    <scope>NUCLEOTIDE SEQUENCE [LARGE SCALE GENOMIC DNA]</scope>
    <source>
        <strain evidence="3">cv. Menghai</strain>
        <tissue evidence="2">Leaf</tissue>
    </source>
</reference>
<feature type="compositionally biased region" description="Basic and acidic residues" evidence="1">
    <location>
        <begin position="139"/>
        <end position="160"/>
    </location>
</feature>
<comment type="caution">
    <text evidence="2">The sequence shown here is derived from an EMBL/GenBank/DDBJ whole genome shotgun (WGS) entry which is preliminary data.</text>
</comment>
<name>A0A6G1EH64_9ORYZ</name>
<dbReference type="Proteomes" id="UP000479710">
    <property type="component" value="Unassembled WGS sequence"/>
</dbReference>
<organism evidence="2 3">
    <name type="scientific">Oryza meyeriana var. granulata</name>
    <dbReference type="NCBI Taxonomy" id="110450"/>
    <lineage>
        <taxon>Eukaryota</taxon>
        <taxon>Viridiplantae</taxon>
        <taxon>Streptophyta</taxon>
        <taxon>Embryophyta</taxon>
        <taxon>Tracheophyta</taxon>
        <taxon>Spermatophyta</taxon>
        <taxon>Magnoliopsida</taxon>
        <taxon>Liliopsida</taxon>
        <taxon>Poales</taxon>
        <taxon>Poaceae</taxon>
        <taxon>BOP clade</taxon>
        <taxon>Oryzoideae</taxon>
        <taxon>Oryzeae</taxon>
        <taxon>Oryzinae</taxon>
        <taxon>Oryza</taxon>
        <taxon>Oryza meyeriana</taxon>
    </lineage>
</organism>
<sequence length="160" mass="16995">MTARRSVFPLRGEQRVPLSEQAQQSAAARPPLAIPARASRPSLRPAMPVKSERKGRPGCCWWRSGGHAGARGGCTGTGSLPPATSGEEGLRELHLIDGDSGAAGPEDELHERGRELFELDGAVAVGDRGVDLVPCSWAEAERAEERGKPPRSGEARRSRG</sequence>
<dbReference type="EMBL" id="SPHZ02000003">
    <property type="protein sequence ID" value="KAF0924138.1"/>
    <property type="molecule type" value="Genomic_DNA"/>
</dbReference>
<evidence type="ECO:0000313" key="2">
    <source>
        <dbReference type="EMBL" id="KAF0924138.1"/>
    </source>
</evidence>
<evidence type="ECO:0000313" key="3">
    <source>
        <dbReference type="Proteomes" id="UP000479710"/>
    </source>
</evidence>
<feature type="compositionally biased region" description="Low complexity" evidence="1">
    <location>
        <begin position="25"/>
        <end position="42"/>
    </location>
</feature>
<gene>
    <name evidence="2" type="ORF">E2562_008455</name>
</gene>
<feature type="region of interest" description="Disordered" evidence="1">
    <location>
        <begin position="138"/>
        <end position="160"/>
    </location>
</feature>
<protein>
    <submittedName>
        <fullName evidence="2">Uncharacterized protein</fullName>
    </submittedName>
</protein>